<gene>
    <name evidence="3" type="ORF">QTG54_013378</name>
</gene>
<reference evidence="3" key="1">
    <citation type="submission" date="2023-06" db="EMBL/GenBank/DDBJ databases">
        <title>Survivors Of The Sea: Transcriptome response of Skeletonema marinoi to long-term dormancy.</title>
        <authorList>
            <person name="Pinder M.I.M."/>
            <person name="Kourtchenko O."/>
            <person name="Robertson E.K."/>
            <person name="Larsson T."/>
            <person name="Maumus F."/>
            <person name="Osuna-Cruz C.M."/>
            <person name="Vancaester E."/>
            <person name="Stenow R."/>
            <person name="Vandepoele K."/>
            <person name="Ploug H."/>
            <person name="Bruchert V."/>
            <person name="Godhe A."/>
            <person name="Topel M."/>
        </authorList>
    </citation>
    <scope>NUCLEOTIDE SEQUENCE</scope>
    <source>
        <strain evidence="3">R05AC</strain>
    </source>
</reference>
<dbReference type="InterPro" id="IPR029058">
    <property type="entry name" value="AB_hydrolase_fold"/>
</dbReference>
<evidence type="ECO:0000256" key="1">
    <source>
        <dbReference type="SAM" id="MobiDB-lite"/>
    </source>
</evidence>
<comment type="caution">
    <text evidence="3">The sequence shown here is derived from an EMBL/GenBank/DDBJ whole genome shotgun (WGS) entry which is preliminary data.</text>
</comment>
<feature type="compositionally biased region" description="Polar residues" evidence="1">
    <location>
        <begin position="27"/>
        <end position="47"/>
    </location>
</feature>
<proteinExistence type="predicted"/>
<protein>
    <submittedName>
        <fullName evidence="3">Alpha/beta hydrolase family protein</fullName>
    </submittedName>
</protein>
<evidence type="ECO:0000259" key="2">
    <source>
        <dbReference type="Pfam" id="PF12697"/>
    </source>
</evidence>
<name>A0AAD8XZ36_9STRA</name>
<organism evidence="3 4">
    <name type="scientific">Skeletonema marinoi</name>
    <dbReference type="NCBI Taxonomy" id="267567"/>
    <lineage>
        <taxon>Eukaryota</taxon>
        <taxon>Sar</taxon>
        <taxon>Stramenopiles</taxon>
        <taxon>Ochrophyta</taxon>
        <taxon>Bacillariophyta</taxon>
        <taxon>Coscinodiscophyceae</taxon>
        <taxon>Thalassiosirophycidae</taxon>
        <taxon>Thalassiosirales</taxon>
        <taxon>Skeletonemataceae</taxon>
        <taxon>Skeletonema</taxon>
        <taxon>Skeletonema marinoi-dohrnii complex</taxon>
    </lineage>
</organism>
<dbReference type="PANTHER" id="PTHR43798">
    <property type="entry name" value="MONOACYLGLYCEROL LIPASE"/>
    <property type="match status" value="1"/>
</dbReference>
<feature type="compositionally biased region" description="Low complexity" evidence="1">
    <location>
        <begin position="1"/>
        <end position="26"/>
    </location>
</feature>
<dbReference type="Proteomes" id="UP001224775">
    <property type="component" value="Unassembled WGS sequence"/>
</dbReference>
<dbReference type="EMBL" id="JATAAI010000031">
    <property type="protein sequence ID" value="KAK1735931.1"/>
    <property type="molecule type" value="Genomic_DNA"/>
</dbReference>
<keyword evidence="3" id="KW-0378">Hydrolase</keyword>
<dbReference type="Gene3D" id="3.40.50.1820">
    <property type="entry name" value="alpha/beta hydrolase"/>
    <property type="match status" value="1"/>
</dbReference>
<dbReference type="Pfam" id="PF12697">
    <property type="entry name" value="Abhydrolase_6"/>
    <property type="match status" value="1"/>
</dbReference>
<keyword evidence="4" id="KW-1185">Reference proteome</keyword>
<dbReference type="InterPro" id="IPR000073">
    <property type="entry name" value="AB_hydrolase_1"/>
</dbReference>
<dbReference type="GO" id="GO:0016787">
    <property type="term" value="F:hydrolase activity"/>
    <property type="evidence" value="ECO:0007669"/>
    <property type="project" value="UniProtKB-KW"/>
</dbReference>
<dbReference type="SUPFAM" id="SSF53474">
    <property type="entry name" value="alpha/beta-Hydrolases"/>
    <property type="match status" value="1"/>
</dbReference>
<feature type="domain" description="AB hydrolase-1" evidence="2">
    <location>
        <begin position="230"/>
        <end position="531"/>
    </location>
</feature>
<sequence>TIISSLQSSASSAATSYNNDENNNNDSKFSSRGGHQSHQSTKIQQKQRVVRPDEPNLYDIPSNLHATYQPLPFLVRMLISLSSAAMSWKQFITLTFTVHHRLVSATIKNVMVILVRYLLVSSVAKLCLQELMSPPSRVTTKYLADNDLLPSRLSRYQFATPMDVNDVMGGDASSEEDDVEKRAMKSIGVHSLQYTNPSYVSEVNAEQQHQRRKLQNKEQQHNSNSIDAVYLHHGFGASSLSWLPVLPSLTKQLGARVGVAHDSVGFGFTDRPQSLEAYSAEANAGIGLELLDDDVDAKANVERSGENEKSETGKERNIAIFGHSMGAKAALIMALACSKREDVRLNPRLVVLVAPALEGVSLPLSRGSSTKKKASNNKISQLLRSIWVTWRKICLDYPFRYGLRRLVGGSPNFWRKGLASAWGDPKRLSDSDVLRFQWPSIGMGWEQGLLNLVRSKLSSSSKSVLNDGELLHQVSSLPNTKVVIIYGSRDRIVKFEGSVAEKVKKEFPTVHIVRMEGLGHDPYEEDVDGFLRELKAVV</sequence>
<dbReference type="AlphaFoldDB" id="A0AAD8XZ36"/>
<dbReference type="InterPro" id="IPR050266">
    <property type="entry name" value="AB_hydrolase_sf"/>
</dbReference>
<feature type="region of interest" description="Disordered" evidence="1">
    <location>
        <begin position="1"/>
        <end position="50"/>
    </location>
</feature>
<dbReference type="GO" id="GO:0016020">
    <property type="term" value="C:membrane"/>
    <property type="evidence" value="ECO:0007669"/>
    <property type="project" value="TreeGrafter"/>
</dbReference>
<accession>A0AAD8XZ36</accession>
<feature type="non-terminal residue" evidence="3">
    <location>
        <position position="1"/>
    </location>
</feature>
<dbReference type="PANTHER" id="PTHR43798:SF33">
    <property type="entry name" value="HYDROLASE, PUTATIVE (AFU_ORTHOLOGUE AFUA_2G14860)-RELATED"/>
    <property type="match status" value="1"/>
</dbReference>
<evidence type="ECO:0000313" key="3">
    <source>
        <dbReference type="EMBL" id="KAK1735931.1"/>
    </source>
</evidence>
<evidence type="ECO:0000313" key="4">
    <source>
        <dbReference type="Proteomes" id="UP001224775"/>
    </source>
</evidence>